<proteinExistence type="predicted"/>
<dbReference type="EMBL" id="WWCX01000143">
    <property type="protein sequence ID" value="MYM98728.1"/>
    <property type="molecule type" value="Genomic_DNA"/>
</dbReference>
<evidence type="ECO:0000313" key="2">
    <source>
        <dbReference type="Proteomes" id="UP000447355"/>
    </source>
</evidence>
<organism evidence="1 2">
    <name type="scientific">Duganella vulcania</name>
    <dbReference type="NCBI Taxonomy" id="2692166"/>
    <lineage>
        <taxon>Bacteria</taxon>
        <taxon>Pseudomonadati</taxon>
        <taxon>Pseudomonadota</taxon>
        <taxon>Betaproteobacteria</taxon>
        <taxon>Burkholderiales</taxon>
        <taxon>Oxalobacteraceae</taxon>
        <taxon>Telluria group</taxon>
        <taxon>Duganella</taxon>
    </lineage>
</organism>
<protein>
    <submittedName>
        <fullName evidence="1">Uncharacterized protein</fullName>
    </submittedName>
</protein>
<name>A0A845GZR4_9BURK</name>
<comment type="caution">
    <text evidence="1">The sequence shown here is derived from an EMBL/GenBank/DDBJ whole genome shotgun (WGS) entry which is preliminary data.</text>
</comment>
<evidence type="ECO:0000313" key="1">
    <source>
        <dbReference type="EMBL" id="MYM98728.1"/>
    </source>
</evidence>
<dbReference type="RefSeq" id="WP_161087529.1">
    <property type="nucleotide sequence ID" value="NZ_WWCX01000143.1"/>
</dbReference>
<gene>
    <name evidence="1" type="ORF">GTP90_33285</name>
</gene>
<sequence>MGAAVIGSAALGTASGLATIAAGMAANEALTAAEMAAQIQKKANTAAVNAI</sequence>
<accession>A0A845GZR4</accession>
<dbReference type="Proteomes" id="UP000447355">
    <property type="component" value="Unassembled WGS sequence"/>
</dbReference>
<dbReference type="AlphaFoldDB" id="A0A845GZR4"/>
<reference evidence="1" key="1">
    <citation type="submission" date="2019-12" db="EMBL/GenBank/DDBJ databases">
        <title>Novel species isolated from a subtropical stream in China.</title>
        <authorList>
            <person name="Lu H."/>
        </authorList>
    </citation>
    <scope>NUCLEOTIDE SEQUENCE [LARGE SCALE GENOMIC DNA]</scope>
    <source>
        <strain evidence="1">FT81W</strain>
    </source>
</reference>